<keyword evidence="3 5" id="KW-0560">Oxidoreductase</keyword>
<dbReference type="STRING" id="74649.A0A2P6PAW7"/>
<evidence type="ECO:0000256" key="2">
    <source>
        <dbReference type="ARBA" id="ARBA00022857"/>
    </source>
</evidence>
<dbReference type="OMA" id="GISHFYH"/>
<reference evidence="5 6" key="1">
    <citation type="journal article" date="2018" name="Nat. Genet.">
        <title>The Rosa genome provides new insights in the design of modern roses.</title>
        <authorList>
            <person name="Bendahmane M."/>
        </authorList>
    </citation>
    <scope>NUCLEOTIDE SEQUENCE [LARGE SCALE GENOMIC DNA]</scope>
    <source>
        <strain evidence="6">cv. Old Blush</strain>
    </source>
</reference>
<dbReference type="Gene3D" id="3.90.25.10">
    <property type="entry name" value="UDP-galactose 4-epimerase, domain 1"/>
    <property type="match status" value="1"/>
</dbReference>
<evidence type="ECO:0000256" key="3">
    <source>
        <dbReference type="ARBA" id="ARBA00023002"/>
    </source>
</evidence>
<dbReference type="GO" id="GO:0009807">
    <property type="term" value="P:lignan biosynthetic process"/>
    <property type="evidence" value="ECO:0007669"/>
    <property type="project" value="UniProtKB-ARBA"/>
</dbReference>
<accession>A0A2P6PAW7</accession>
<dbReference type="PANTHER" id="PTHR43349">
    <property type="entry name" value="PINORESINOL REDUCTASE-RELATED"/>
    <property type="match status" value="1"/>
</dbReference>
<dbReference type="InterPro" id="IPR036291">
    <property type="entry name" value="NAD(P)-bd_dom_sf"/>
</dbReference>
<dbReference type="InterPro" id="IPR008030">
    <property type="entry name" value="NmrA-like"/>
</dbReference>
<dbReference type="CDD" id="cd05259">
    <property type="entry name" value="PCBER_SDR_a"/>
    <property type="match status" value="1"/>
</dbReference>
<dbReference type="EMBL" id="PDCK01000045">
    <property type="protein sequence ID" value="PRQ19062.1"/>
    <property type="molecule type" value="Genomic_DNA"/>
</dbReference>
<evidence type="ECO:0000313" key="6">
    <source>
        <dbReference type="Proteomes" id="UP000238479"/>
    </source>
</evidence>
<dbReference type="SUPFAM" id="SSF51735">
    <property type="entry name" value="NAD(P)-binding Rossmann-fold domains"/>
    <property type="match status" value="1"/>
</dbReference>
<proteinExistence type="inferred from homology"/>
<organism evidence="5 6">
    <name type="scientific">Rosa chinensis</name>
    <name type="common">China rose</name>
    <dbReference type="NCBI Taxonomy" id="74649"/>
    <lineage>
        <taxon>Eukaryota</taxon>
        <taxon>Viridiplantae</taxon>
        <taxon>Streptophyta</taxon>
        <taxon>Embryophyta</taxon>
        <taxon>Tracheophyta</taxon>
        <taxon>Spermatophyta</taxon>
        <taxon>Magnoliopsida</taxon>
        <taxon>eudicotyledons</taxon>
        <taxon>Gunneridae</taxon>
        <taxon>Pentapetalae</taxon>
        <taxon>rosids</taxon>
        <taxon>fabids</taxon>
        <taxon>Rosales</taxon>
        <taxon>Rosaceae</taxon>
        <taxon>Rosoideae</taxon>
        <taxon>Rosoideae incertae sedis</taxon>
        <taxon>Rosa</taxon>
    </lineage>
</organism>
<gene>
    <name evidence="5" type="ORF">RchiOBHm_Chr7g0212981</name>
</gene>
<comment type="similarity">
    <text evidence="1">Belongs to the NmrA-type oxidoreductase family. Isoflavone reductase subfamily.</text>
</comment>
<dbReference type="Pfam" id="PF05368">
    <property type="entry name" value="NmrA"/>
    <property type="match status" value="1"/>
</dbReference>
<dbReference type="GO" id="GO:0010283">
    <property type="term" value="F:pinoresinol reductase activity"/>
    <property type="evidence" value="ECO:0007669"/>
    <property type="project" value="UniProtKB-ARBA"/>
</dbReference>
<dbReference type="InterPro" id="IPR050608">
    <property type="entry name" value="NmrA-type/Isoflavone_red_sf"/>
</dbReference>
<evidence type="ECO:0000259" key="4">
    <source>
        <dbReference type="Pfam" id="PF05368"/>
    </source>
</evidence>
<dbReference type="OrthoDB" id="419598at2759"/>
<dbReference type="AlphaFoldDB" id="A0A2P6PAW7"/>
<name>A0A2P6PAW7_ROSCH</name>
<evidence type="ECO:0000256" key="1">
    <source>
        <dbReference type="ARBA" id="ARBA00005725"/>
    </source>
</evidence>
<feature type="domain" description="NmrA-like" evidence="4">
    <location>
        <begin position="4"/>
        <end position="312"/>
    </location>
</feature>
<dbReference type="InterPro" id="IPR045312">
    <property type="entry name" value="PCBER-like"/>
</dbReference>
<dbReference type="EC" id="1.23.1.-" evidence="5"/>
<evidence type="ECO:0000313" key="5">
    <source>
        <dbReference type="EMBL" id="PRQ19062.1"/>
    </source>
</evidence>
<dbReference type="Gramene" id="PRQ19062">
    <property type="protein sequence ID" value="PRQ19062"/>
    <property type="gene ID" value="RchiOBHm_Chr7g0212981"/>
</dbReference>
<keyword evidence="6" id="KW-1185">Reference proteome</keyword>
<comment type="caution">
    <text evidence="5">The sequence shown here is derived from an EMBL/GenBank/DDBJ whole genome shotgun (WGS) entry which is preliminary data.</text>
</comment>
<sequence>MATTKSKVLVVGGTGYMGRRIVKASLAAGHPTYVLQRPAPEIGLDIEKLQMLFSFKKQGAHLVEGSFSDFQSLVDAVKLVDVVICTMSGTHIRSHNIMLQLKLVEAIKEAGNVKRFLPSEYGMDVARMGNALEPGRVPFDDKMKVRKAIEDANIPFTYVCGIGFAAYHAGNLCQMGTLVPPRDKVLMYGDGNRKVILLDEDDIATYAIKTIDDPRTLNKTLHLRPPECIVSQRQLVEIWEGLIGKKLEKVTLSKEDFLASMKDMDYANQVGAGHFHDMYYEGCLTNFEIGENAEEASKLYPEVKYTRMDEFLKIYV</sequence>
<dbReference type="Proteomes" id="UP000238479">
    <property type="component" value="Chromosome 7"/>
</dbReference>
<protein>
    <submittedName>
        <fullName evidence="5">Putative oxidoreductase</fullName>
        <ecNumber evidence="5">1.23.1.-</ecNumber>
    </submittedName>
</protein>
<dbReference type="Gene3D" id="3.40.50.720">
    <property type="entry name" value="NAD(P)-binding Rossmann-like Domain"/>
    <property type="match status" value="1"/>
</dbReference>
<keyword evidence="2" id="KW-0521">NADP</keyword>
<dbReference type="PANTHER" id="PTHR43349:SF4">
    <property type="entry name" value="PINORESINOL REDUCTASE 1-RELATED"/>
    <property type="match status" value="1"/>
</dbReference>